<dbReference type="PANTHER" id="PTHR22550:SF5">
    <property type="entry name" value="LEUCINE ZIPPER PROTEIN 4"/>
    <property type="match status" value="1"/>
</dbReference>
<evidence type="ECO:0000256" key="4">
    <source>
        <dbReference type="SAM" id="Phobius"/>
    </source>
</evidence>
<dbReference type="GO" id="GO:0009847">
    <property type="term" value="P:spore germination"/>
    <property type="evidence" value="ECO:0007669"/>
    <property type="project" value="InterPro"/>
</dbReference>
<name>A0A2S5GCM1_9BACL</name>
<dbReference type="OrthoDB" id="9772630at2"/>
<organism evidence="5 6">
    <name type="scientific">Jeotgalibacillus proteolyticus</name>
    <dbReference type="NCBI Taxonomy" id="2082395"/>
    <lineage>
        <taxon>Bacteria</taxon>
        <taxon>Bacillati</taxon>
        <taxon>Bacillota</taxon>
        <taxon>Bacilli</taxon>
        <taxon>Bacillales</taxon>
        <taxon>Caryophanaceae</taxon>
        <taxon>Jeotgalibacillus</taxon>
    </lineage>
</organism>
<feature type="transmembrane region" description="Helical" evidence="4">
    <location>
        <begin position="367"/>
        <end position="385"/>
    </location>
</feature>
<evidence type="ECO:0000313" key="6">
    <source>
        <dbReference type="Proteomes" id="UP000239047"/>
    </source>
</evidence>
<keyword evidence="6" id="KW-1185">Reference proteome</keyword>
<dbReference type="PIRSF" id="PIRSF005690">
    <property type="entry name" value="GerBA"/>
    <property type="match status" value="1"/>
</dbReference>
<evidence type="ECO:0000256" key="1">
    <source>
        <dbReference type="ARBA" id="ARBA00005278"/>
    </source>
</evidence>
<keyword evidence="4" id="KW-1133">Transmembrane helix</keyword>
<evidence type="ECO:0000313" key="5">
    <source>
        <dbReference type="EMBL" id="PPA70782.1"/>
    </source>
</evidence>
<gene>
    <name evidence="5" type="ORF">C4B60_08295</name>
</gene>
<feature type="region of interest" description="Disordered" evidence="3">
    <location>
        <begin position="13"/>
        <end position="32"/>
    </location>
</feature>
<dbReference type="EMBL" id="PREZ01000003">
    <property type="protein sequence ID" value="PPA70782.1"/>
    <property type="molecule type" value="Genomic_DNA"/>
</dbReference>
<protein>
    <submittedName>
        <fullName evidence="5">Spore germination protein</fullName>
    </submittedName>
</protein>
<dbReference type="InterPro" id="IPR050768">
    <property type="entry name" value="UPF0353/GerABKA_families"/>
</dbReference>
<feature type="transmembrane region" description="Helical" evidence="4">
    <location>
        <begin position="417"/>
        <end position="443"/>
    </location>
</feature>
<feature type="transmembrane region" description="Helical" evidence="4">
    <location>
        <begin position="296"/>
        <end position="317"/>
    </location>
</feature>
<dbReference type="Proteomes" id="UP000239047">
    <property type="component" value="Unassembled WGS sequence"/>
</dbReference>
<dbReference type="InterPro" id="IPR004995">
    <property type="entry name" value="Spore_Ger"/>
</dbReference>
<evidence type="ECO:0000256" key="2">
    <source>
        <dbReference type="ARBA" id="ARBA00023136"/>
    </source>
</evidence>
<sequence>MGFGKVLSKLLKKKAPVPTGKPQATSKSRQSERVSLEAIKNNLTDIADVKYKQIKTINGFVTLIYYESLVDTQVLHQMVVGPILRQQETVIHAAEKVGENDLNQLLDLITTGYTIIHLHQNSTFYALSTFSAENRAIQQTETESTVIGPQDAFTESLNTNLSLIKRRIANPELKNKSYELGSETKTKVAVLYLNNLVNRENLDRLCKKLEEIDYDGFMDISMLKQLIEDHPYSPFPQYNMTVRTDMAVQYLLDGRIVVVMGNSQSVIIAPTSFFELFVSTEDYYNRWMTATLLRSLRFFGFFITIILTPTYISALTYHPELLPFELLMNLQESRDRVPFPPVIEVLFIELVIEILREAGSRMPTKIGQTIGIVGGIVIGTAAVEAGLISNMLTVLVAISALLSFLPSNFLMSNTSRFIRYIFILSAGLFGLYGQMLALAWLFIHLLNLTSLGNPYLTPVIPRKWTDLLDSVVRLPLGLLQYKKGISRAKTKRIRPLDEE</sequence>
<feature type="transmembrane region" description="Helical" evidence="4">
    <location>
        <begin position="391"/>
        <end position="410"/>
    </location>
</feature>
<accession>A0A2S5GCM1</accession>
<reference evidence="5 6" key="1">
    <citation type="submission" date="2018-02" db="EMBL/GenBank/DDBJ databases">
        <title>Jeotgalibacillus proteolyticum sp. nov. a protease producing bacterium isolated from ocean sediments of Laizhou Bay.</title>
        <authorList>
            <person name="Li Y."/>
        </authorList>
    </citation>
    <scope>NUCLEOTIDE SEQUENCE [LARGE SCALE GENOMIC DNA]</scope>
    <source>
        <strain evidence="5 6">22-7</strain>
    </source>
</reference>
<feature type="transmembrane region" description="Helical" evidence="4">
    <location>
        <begin position="337"/>
        <end position="355"/>
    </location>
</feature>
<dbReference type="GO" id="GO:0016020">
    <property type="term" value="C:membrane"/>
    <property type="evidence" value="ECO:0007669"/>
    <property type="project" value="InterPro"/>
</dbReference>
<evidence type="ECO:0000256" key="3">
    <source>
        <dbReference type="SAM" id="MobiDB-lite"/>
    </source>
</evidence>
<dbReference type="Pfam" id="PF03323">
    <property type="entry name" value="GerA"/>
    <property type="match status" value="1"/>
</dbReference>
<keyword evidence="4" id="KW-0812">Transmembrane</keyword>
<proteinExistence type="inferred from homology"/>
<dbReference type="PANTHER" id="PTHR22550">
    <property type="entry name" value="SPORE GERMINATION PROTEIN"/>
    <property type="match status" value="1"/>
</dbReference>
<comment type="similarity">
    <text evidence="1">Belongs to the GerABKA family.</text>
</comment>
<dbReference type="AlphaFoldDB" id="A0A2S5GCM1"/>
<comment type="caution">
    <text evidence="5">The sequence shown here is derived from an EMBL/GenBank/DDBJ whole genome shotgun (WGS) entry which is preliminary data.</text>
</comment>
<keyword evidence="2 4" id="KW-0472">Membrane</keyword>